<evidence type="ECO:0000313" key="1">
    <source>
        <dbReference type="EMBL" id="MDB9223329.1"/>
    </source>
</evidence>
<protein>
    <recommendedName>
        <fullName evidence="3">FecR protein domain-containing protein</fullName>
    </recommendedName>
</protein>
<organism evidence="1 2">
    <name type="scientific">Odoribacter splanchnicus</name>
    <dbReference type="NCBI Taxonomy" id="28118"/>
    <lineage>
        <taxon>Bacteria</taxon>
        <taxon>Pseudomonadati</taxon>
        <taxon>Bacteroidota</taxon>
        <taxon>Bacteroidia</taxon>
        <taxon>Bacteroidales</taxon>
        <taxon>Odoribacteraceae</taxon>
        <taxon>Odoribacter</taxon>
    </lineage>
</organism>
<evidence type="ECO:0000313" key="2">
    <source>
        <dbReference type="Proteomes" id="UP001212263"/>
    </source>
</evidence>
<comment type="caution">
    <text evidence="1">The sequence shown here is derived from an EMBL/GenBank/DDBJ whole genome shotgun (WGS) entry which is preliminary data.</text>
</comment>
<accession>A0AAW6FIJ2</accession>
<dbReference type="RefSeq" id="WP_272053966.1">
    <property type="nucleotide sequence ID" value="NZ_JAQMRB010000003.1"/>
</dbReference>
<dbReference type="InterPro" id="IPR012373">
    <property type="entry name" value="Ferrdict_sens_TM"/>
</dbReference>
<proteinExistence type="predicted"/>
<evidence type="ECO:0008006" key="3">
    <source>
        <dbReference type="Google" id="ProtNLM"/>
    </source>
</evidence>
<dbReference type="PANTHER" id="PTHR30273:SF2">
    <property type="entry name" value="PROTEIN FECR"/>
    <property type="match status" value="1"/>
</dbReference>
<dbReference type="EMBL" id="JAQMRD010000011">
    <property type="protein sequence ID" value="MDB9223329.1"/>
    <property type="molecule type" value="Genomic_DNA"/>
</dbReference>
<dbReference type="PANTHER" id="PTHR30273">
    <property type="entry name" value="PERIPLASMIC SIGNAL SENSOR AND SIGMA FACTOR ACTIVATOR FECR-RELATED"/>
    <property type="match status" value="1"/>
</dbReference>
<dbReference type="Gene3D" id="2.60.120.1440">
    <property type="match status" value="1"/>
</dbReference>
<dbReference type="Proteomes" id="UP001212263">
    <property type="component" value="Unassembled WGS sequence"/>
</dbReference>
<reference evidence="1" key="1">
    <citation type="submission" date="2023-01" db="EMBL/GenBank/DDBJ databases">
        <title>Human gut microbiome strain richness.</title>
        <authorList>
            <person name="Chen-Liaw A."/>
        </authorList>
    </citation>
    <scope>NUCLEOTIDE SEQUENCE</scope>
    <source>
        <strain evidence="1">RTP21484st1_B7_RTP21484_190118</strain>
    </source>
</reference>
<dbReference type="GO" id="GO:0016989">
    <property type="term" value="F:sigma factor antagonist activity"/>
    <property type="evidence" value="ECO:0007669"/>
    <property type="project" value="TreeGrafter"/>
</dbReference>
<dbReference type="AlphaFoldDB" id="A0AAW6FIJ2"/>
<sequence>MKVRPFYVAVDGITIKVLGVSFNIRAYENDTKVTLIEGKIAAPANGKGYTLTPGKQLKRGKTLGGVGIRTVDPTEIIAWTKGYYVFKKSRLQEVVSTLQNWMESPS</sequence>
<name>A0AAW6FIJ2_9BACT</name>
<gene>
    <name evidence="1" type="ORF">PN645_09980</name>
</gene>